<dbReference type="OrthoDB" id="5394106at2759"/>
<evidence type="ECO:0000256" key="1">
    <source>
        <dbReference type="ARBA" id="ARBA00010845"/>
    </source>
</evidence>
<sequence>MYRLNSTLSVRIEELNAQISSLYVENLRLRASEIALAAQLKREREKSRKVMAETEAATLNLTKHLGYLRQSFNISFASPAPTSPASPRARKRPPKPDPTDSPQANRIARPPNVPGIYEDEEPSPSTSDQEPDKPSSPVTRKTKKQPRLSASRLPLPSRVSTPPPLLSQGSELDSAPTTKTRKPTRRQSGLLAVNTERVPSPAFSSPIRREAGLAEEEDEIAAVTGQLTLDVYQVDMDARPPPKKERRKSRGKDRESGEDREMGAEGSQQPRERKRTKEKAEEATDGGGKPRLKDVTNSRAALIPIDNNVQDENDPPPTRAFLATSPTPTSRSSSSPAPQGDGEGSTGGRERRARKSVNYAEPKLNTKMRKPDSTPGTAPPKKRASAAAVLTSYRPPDDGHDADNDTEARSSLELPHRVNGTAINPESFPLPPSRPSSSASLFSPPLVARTSSSSSSSSAATSVRRKKSRPALDDEDSDGTQGDAEYGVGSGGTSGWVNLEGRRRAAAGGGKRTIAVLDDSRRHSLAI</sequence>
<feature type="compositionally biased region" description="Low complexity" evidence="3">
    <location>
        <begin position="435"/>
        <end position="462"/>
    </location>
</feature>
<dbReference type="EMBL" id="JABCKV010000221">
    <property type="protein sequence ID" value="KAG5642043.1"/>
    <property type="molecule type" value="Genomic_DNA"/>
</dbReference>
<dbReference type="Pfam" id="PF07557">
    <property type="entry name" value="Shugoshin_C"/>
    <property type="match status" value="1"/>
</dbReference>
<feature type="compositionally biased region" description="Basic and acidic residues" evidence="3">
    <location>
        <begin position="395"/>
        <end position="416"/>
    </location>
</feature>
<evidence type="ECO:0000259" key="4">
    <source>
        <dbReference type="Pfam" id="PF07557"/>
    </source>
</evidence>
<evidence type="ECO:0000313" key="6">
    <source>
        <dbReference type="Proteomes" id="UP000775547"/>
    </source>
</evidence>
<feature type="region of interest" description="Disordered" evidence="3">
    <location>
        <begin position="77"/>
        <end position="497"/>
    </location>
</feature>
<comment type="caution">
    <text evidence="5">The sequence shown here is derived from an EMBL/GenBank/DDBJ whole genome shotgun (WGS) entry which is preliminary data.</text>
</comment>
<dbReference type="AlphaFoldDB" id="A0A9P7K9B2"/>
<proteinExistence type="inferred from homology"/>
<protein>
    <recommendedName>
        <fullName evidence="4">Shugoshin C-terminal domain-containing protein</fullName>
    </recommendedName>
</protein>
<feature type="compositionally biased region" description="Basic and acidic residues" evidence="3">
    <location>
        <begin position="252"/>
        <end position="263"/>
    </location>
</feature>
<feature type="domain" description="Shugoshin C-terminal" evidence="4">
    <location>
        <begin position="348"/>
        <end position="370"/>
    </location>
</feature>
<name>A0A9P7K9B2_9AGAR</name>
<evidence type="ECO:0000256" key="3">
    <source>
        <dbReference type="SAM" id="MobiDB-lite"/>
    </source>
</evidence>
<evidence type="ECO:0000256" key="2">
    <source>
        <dbReference type="ARBA" id="ARBA00022829"/>
    </source>
</evidence>
<dbReference type="InterPro" id="IPR011515">
    <property type="entry name" value="Shugoshin_C"/>
</dbReference>
<keyword evidence="6" id="KW-1185">Reference proteome</keyword>
<dbReference type="GO" id="GO:0000775">
    <property type="term" value="C:chromosome, centromeric region"/>
    <property type="evidence" value="ECO:0007669"/>
    <property type="project" value="InterPro"/>
</dbReference>
<comment type="similarity">
    <text evidence="1">Belongs to the shugoshin family.</text>
</comment>
<reference evidence="5" key="2">
    <citation type="submission" date="2021-10" db="EMBL/GenBank/DDBJ databases">
        <title>Phylogenomics reveals ancestral predisposition of the termite-cultivated fungus Termitomyces towards a domesticated lifestyle.</title>
        <authorList>
            <person name="Auxier B."/>
            <person name="Grum-Grzhimaylo A."/>
            <person name="Cardenas M.E."/>
            <person name="Lodge J.D."/>
            <person name="Laessoe T."/>
            <person name="Pedersen O."/>
            <person name="Smith M.E."/>
            <person name="Kuyper T.W."/>
            <person name="Franco-Molano E.A."/>
            <person name="Baroni T.J."/>
            <person name="Aanen D.K."/>
        </authorList>
    </citation>
    <scope>NUCLEOTIDE SEQUENCE</scope>
    <source>
        <strain evidence="5">AP01</strain>
        <tissue evidence="5">Mycelium</tissue>
    </source>
</reference>
<evidence type="ECO:0000313" key="5">
    <source>
        <dbReference type="EMBL" id="KAG5642043.1"/>
    </source>
</evidence>
<accession>A0A9P7K9B2</accession>
<dbReference type="Proteomes" id="UP000775547">
    <property type="component" value="Unassembled WGS sequence"/>
</dbReference>
<feature type="compositionally biased region" description="Low complexity" evidence="3">
    <location>
        <begin position="77"/>
        <end position="87"/>
    </location>
</feature>
<reference evidence="5" key="1">
    <citation type="submission" date="2020-07" db="EMBL/GenBank/DDBJ databases">
        <authorList>
            <person name="Nieuwenhuis M."/>
            <person name="Van De Peppel L.J.J."/>
        </authorList>
    </citation>
    <scope>NUCLEOTIDE SEQUENCE</scope>
    <source>
        <strain evidence="5">AP01</strain>
        <tissue evidence="5">Mycelium</tissue>
    </source>
</reference>
<organism evidence="5 6">
    <name type="scientific">Asterophora parasitica</name>
    <dbReference type="NCBI Taxonomy" id="117018"/>
    <lineage>
        <taxon>Eukaryota</taxon>
        <taxon>Fungi</taxon>
        <taxon>Dikarya</taxon>
        <taxon>Basidiomycota</taxon>
        <taxon>Agaricomycotina</taxon>
        <taxon>Agaricomycetes</taxon>
        <taxon>Agaricomycetidae</taxon>
        <taxon>Agaricales</taxon>
        <taxon>Tricholomatineae</taxon>
        <taxon>Lyophyllaceae</taxon>
        <taxon>Asterophora</taxon>
    </lineage>
</organism>
<dbReference type="GO" id="GO:0005634">
    <property type="term" value="C:nucleus"/>
    <property type="evidence" value="ECO:0007669"/>
    <property type="project" value="InterPro"/>
</dbReference>
<gene>
    <name evidence="5" type="ORF">DXG03_003741</name>
</gene>
<dbReference type="GO" id="GO:0045132">
    <property type="term" value="P:meiotic chromosome segregation"/>
    <property type="evidence" value="ECO:0007669"/>
    <property type="project" value="InterPro"/>
</dbReference>
<keyword evidence="2" id="KW-0159">Chromosome partition</keyword>
<feature type="compositionally biased region" description="Low complexity" evidence="3">
    <location>
        <begin position="324"/>
        <end position="336"/>
    </location>
</feature>